<accession>A0A484AU22</accession>
<protein>
    <submittedName>
        <fullName evidence="3">Uncharacterized protein</fullName>
    </submittedName>
</protein>
<dbReference type="EMBL" id="LSRL02000975">
    <property type="protein sequence ID" value="TDG39542.1"/>
    <property type="molecule type" value="Genomic_DNA"/>
</dbReference>
<feature type="region of interest" description="Disordered" evidence="1">
    <location>
        <begin position="1"/>
        <end position="41"/>
    </location>
</feature>
<keyword evidence="2" id="KW-0472">Membrane</keyword>
<keyword evidence="2" id="KW-1133">Transmembrane helix</keyword>
<dbReference type="AlphaFoldDB" id="A0A484AU22"/>
<feature type="compositionally biased region" description="Low complexity" evidence="1">
    <location>
        <begin position="19"/>
        <end position="31"/>
    </location>
</feature>
<feature type="non-terminal residue" evidence="3">
    <location>
        <position position="217"/>
    </location>
</feature>
<evidence type="ECO:0000256" key="1">
    <source>
        <dbReference type="SAM" id="MobiDB-lite"/>
    </source>
</evidence>
<sequence length="217" mass="22670">MESGSRAGQGRVGLCDMLTTTPTAGKAPTKPNNERPNLNNGYLQANAHEDLSSTAVSPLLGQQLPQLPQLLPAQQQHQQQQQQLPPPQQQLKLPTVVFLSPDGSGAVGSALQRNAPAVAVGAAPGSASGTAPAASAPAVASDWLLLKEAQHRRRLLILAIAFTVLGAAIGALAIYFASVHQRCQLHPRSGPQDAGDGSFNLDGTHNNICMTQECVRT</sequence>
<evidence type="ECO:0000313" key="3">
    <source>
        <dbReference type="EMBL" id="TDG39542.1"/>
    </source>
</evidence>
<gene>
    <name evidence="3" type="ORF">AWZ03_014035</name>
</gene>
<comment type="caution">
    <text evidence="3">The sequence shown here is derived from an EMBL/GenBank/DDBJ whole genome shotgun (WGS) entry which is preliminary data.</text>
</comment>
<evidence type="ECO:0000313" key="4">
    <source>
        <dbReference type="Proteomes" id="UP000295192"/>
    </source>
</evidence>
<evidence type="ECO:0000256" key="2">
    <source>
        <dbReference type="SAM" id="Phobius"/>
    </source>
</evidence>
<name>A0A484AU22_DRONA</name>
<dbReference type="Proteomes" id="UP000295192">
    <property type="component" value="Unassembled WGS sequence"/>
</dbReference>
<dbReference type="OrthoDB" id="8058184at2759"/>
<keyword evidence="4" id="KW-1185">Reference proteome</keyword>
<keyword evidence="2" id="KW-0812">Transmembrane</keyword>
<feature type="transmembrane region" description="Helical" evidence="2">
    <location>
        <begin position="155"/>
        <end position="177"/>
    </location>
</feature>
<organism evidence="3 4">
    <name type="scientific">Drosophila navojoa</name>
    <name type="common">Fruit fly</name>
    <dbReference type="NCBI Taxonomy" id="7232"/>
    <lineage>
        <taxon>Eukaryota</taxon>
        <taxon>Metazoa</taxon>
        <taxon>Ecdysozoa</taxon>
        <taxon>Arthropoda</taxon>
        <taxon>Hexapoda</taxon>
        <taxon>Insecta</taxon>
        <taxon>Pterygota</taxon>
        <taxon>Neoptera</taxon>
        <taxon>Endopterygota</taxon>
        <taxon>Diptera</taxon>
        <taxon>Brachycera</taxon>
        <taxon>Muscomorpha</taxon>
        <taxon>Ephydroidea</taxon>
        <taxon>Drosophilidae</taxon>
        <taxon>Drosophila</taxon>
    </lineage>
</organism>
<reference evidence="3 4" key="1">
    <citation type="journal article" date="2019" name="J. Hered.">
        <title>An Improved Genome Assembly for Drosophila navojoa, the Basal Species in the mojavensis Cluster.</title>
        <authorList>
            <person name="Vanderlinde T."/>
            <person name="Dupim E.G."/>
            <person name="Nazario-Yepiz N.O."/>
            <person name="Carvalho A.B."/>
        </authorList>
    </citation>
    <scope>NUCLEOTIDE SEQUENCE [LARGE SCALE GENOMIC DNA]</scope>
    <source>
        <strain evidence="3">Navoj_Jal97</strain>
        <tissue evidence="3">Whole organism</tissue>
    </source>
</reference>
<proteinExistence type="predicted"/>